<sequence length="535" mass="59169">MSHRPKMGDEVKFQQRWEFRRADDGFDSSCDDSKSSSGSPSVLKKHKMVSKLISPDNDESSDASRPQQKEKDGPGFRVECGNGKAVQSKKRKKDNLPNNAVKRGSRNDAKKKKSKASAYEPALLGDIKNFMESLLEDLKVTTKSLFSWMKEEIHKLEADDVGAQPERRGSGVGSIHLQQQNLGENNHLQHQNHIAENIKKRHCSNKEENIPLQQLKDLKSCTRAQNSNGRLSQRRLRRRKAVQSNNCDETPENQVNFASAEKDKGGKQALTVRKDIQSTRSDQNDTMQHQKSVVLAIGAQNSYGSRKGKKAVNLSNHYEVPEDGDCQIVGSMKPTERKNGDKLGLSSDPKFSSYTSCQVASSMYLTLPSVLTEPLLTNHSVSTSSCNNTQQRNYGNEAIVNAIRASPILDSSTQPGYLSAVRPVERIGDLVQMVSGGSFHTNLNSSPGSGILHYGVNSGFNTPSQVSLESLSRGNNNLMGLRMNGGGAIRNLRGSYALPEYYTPNVLHNYSSYRADDRLVAFQSSDHKDGCRLPK</sequence>
<reference evidence="2 3" key="1">
    <citation type="journal article" date="2020" name="Nat. Commun.">
        <title>Genome of Tripterygium wilfordii and identification of cytochrome P450 involved in triptolide biosynthesis.</title>
        <authorList>
            <person name="Tu L."/>
            <person name="Su P."/>
            <person name="Zhang Z."/>
            <person name="Gao L."/>
            <person name="Wang J."/>
            <person name="Hu T."/>
            <person name="Zhou J."/>
            <person name="Zhang Y."/>
            <person name="Zhao Y."/>
            <person name="Liu Y."/>
            <person name="Song Y."/>
            <person name="Tong Y."/>
            <person name="Lu Y."/>
            <person name="Yang J."/>
            <person name="Xu C."/>
            <person name="Jia M."/>
            <person name="Peters R.J."/>
            <person name="Huang L."/>
            <person name="Gao W."/>
        </authorList>
    </citation>
    <scope>NUCLEOTIDE SEQUENCE [LARGE SCALE GENOMIC DNA]</scope>
    <source>
        <strain evidence="3">cv. XIE 37</strain>
        <tissue evidence="2">Leaf</tissue>
    </source>
</reference>
<evidence type="ECO:0000313" key="3">
    <source>
        <dbReference type="Proteomes" id="UP000593562"/>
    </source>
</evidence>
<dbReference type="AlphaFoldDB" id="A0A7J7CKA0"/>
<dbReference type="EMBL" id="JAAARO010000016">
    <property type="protein sequence ID" value="KAF5734497.1"/>
    <property type="molecule type" value="Genomic_DNA"/>
</dbReference>
<feature type="region of interest" description="Disordered" evidence="1">
    <location>
        <begin position="219"/>
        <end position="253"/>
    </location>
</feature>
<evidence type="ECO:0000256" key="1">
    <source>
        <dbReference type="SAM" id="MobiDB-lite"/>
    </source>
</evidence>
<evidence type="ECO:0000313" key="2">
    <source>
        <dbReference type="EMBL" id="KAF5734497.1"/>
    </source>
</evidence>
<keyword evidence="3" id="KW-1185">Reference proteome</keyword>
<organism evidence="2 3">
    <name type="scientific">Tripterygium wilfordii</name>
    <name type="common">Thunder God vine</name>
    <dbReference type="NCBI Taxonomy" id="458696"/>
    <lineage>
        <taxon>Eukaryota</taxon>
        <taxon>Viridiplantae</taxon>
        <taxon>Streptophyta</taxon>
        <taxon>Embryophyta</taxon>
        <taxon>Tracheophyta</taxon>
        <taxon>Spermatophyta</taxon>
        <taxon>Magnoliopsida</taxon>
        <taxon>eudicotyledons</taxon>
        <taxon>Gunneridae</taxon>
        <taxon>Pentapetalae</taxon>
        <taxon>rosids</taxon>
        <taxon>fabids</taxon>
        <taxon>Celastrales</taxon>
        <taxon>Celastraceae</taxon>
        <taxon>Tripterygium</taxon>
    </lineage>
</organism>
<comment type="caution">
    <text evidence="2">The sequence shown here is derived from an EMBL/GenBank/DDBJ whole genome shotgun (WGS) entry which is preliminary data.</text>
</comment>
<feature type="compositionally biased region" description="Basic residues" evidence="1">
    <location>
        <begin position="232"/>
        <end position="241"/>
    </location>
</feature>
<protein>
    <submittedName>
        <fullName evidence="2">Uncharacterized protein</fullName>
    </submittedName>
</protein>
<gene>
    <name evidence="2" type="ORF">HS088_TW16G00946</name>
</gene>
<dbReference type="InParanoid" id="A0A7J7CKA0"/>
<dbReference type="Proteomes" id="UP000593562">
    <property type="component" value="Unassembled WGS sequence"/>
</dbReference>
<feature type="compositionally biased region" description="Polar residues" evidence="1">
    <location>
        <begin position="242"/>
        <end position="253"/>
    </location>
</feature>
<feature type="region of interest" description="Disordered" evidence="1">
    <location>
        <begin position="22"/>
        <end position="118"/>
    </location>
</feature>
<proteinExistence type="predicted"/>
<accession>A0A7J7CKA0</accession>
<name>A0A7J7CKA0_TRIWF</name>